<evidence type="ECO:0000313" key="2">
    <source>
        <dbReference type="EMBL" id="MBB5723635.1"/>
    </source>
</evidence>
<dbReference type="Proteomes" id="UP000535415">
    <property type="component" value="Unassembled WGS sequence"/>
</dbReference>
<dbReference type="SUPFAM" id="SSF53448">
    <property type="entry name" value="Nucleotide-diphospho-sugar transferases"/>
    <property type="match status" value="1"/>
</dbReference>
<evidence type="ECO:0000313" key="3">
    <source>
        <dbReference type="Proteomes" id="UP000535415"/>
    </source>
</evidence>
<sequence length="314" mass="34651">MPDTQTPLLSIIVISYNTRDITLACLASVYAETTTPFEVIVVDNASSDGSAEAIAAAFPQVTLLKETVNHGFGRAHHVAMPYAVAPMVLLLNPDTVVLNGAVDKLLAFAEDHPDAGIWGGRTLNAEGSLNPTSCWGRMTLWSLFCRTVGLTAIFPRSEVLNAENIGHWPRDEIRQVDIVSGCFFLLKRSTWDRLGGFDPIYHMYGEEADLCLRAVADGLQPMITPEAEIVHYGAASDTVRADKMVRLLSAKMSLIERHFPMISRGLGRQLLRFWPLSRAIALAVVGGAARRKKAAEWYQVWTRRAEWQNGFAPD</sequence>
<dbReference type="RefSeq" id="WP_183530715.1">
    <property type="nucleotide sequence ID" value="NZ_JACIJM010000012.1"/>
</dbReference>
<evidence type="ECO:0000259" key="1">
    <source>
        <dbReference type="Pfam" id="PF00535"/>
    </source>
</evidence>
<dbReference type="Pfam" id="PF00535">
    <property type="entry name" value="Glycos_transf_2"/>
    <property type="match status" value="1"/>
</dbReference>
<accession>A0A7W9BNB1</accession>
<dbReference type="PANTHER" id="PTHR43179:SF7">
    <property type="entry name" value="RHAMNOSYLTRANSFERASE WBBL"/>
    <property type="match status" value="1"/>
</dbReference>
<dbReference type="InterPro" id="IPR001173">
    <property type="entry name" value="Glyco_trans_2-like"/>
</dbReference>
<reference evidence="2 3" key="1">
    <citation type="submission" date="2020-08" db="EMBL/GenBank/DDBJ databases">
        <title>Genomic Encyclopedia of Type Strains, Phase IV (KMG-IV): sequencing the most valuable type-strain genomes for metagenomic binning, comparative biology and taxonomic classification.</title>
        <authorList>
            <person name="Goeker M."/>
        </authorList>
    </citation>
    <scope>NUCLEOTIDE SEQUENCE [LARGE SCALE GENOMIC DNA]</scope>
    <source>
        <strain evidence="2 3">DSM 101064</strain>
    </source>
</reference>
<dbReference type="EMBL" id="JACIJM010000012">
    <property type="protein sequence ID" value="MBB5723635.1"/>
    <property type="molecule type" value="Genomic_DNA"/>
</dbReference>
<comment type="caution">
    <text evidence="2">The sequence shown here is derived from an EMBL/GenBank/DDBJ whole genome shotgun (WGS) entry which is preliminary data.</text>
</comment>
<dbReference type="AlphaFoldDB" id="A0A7W9BNB1"/>
<keyword evidence="3" id="KW-1185">Reference proteome</keyword>
<dbReference type="Gene3D" id="3.90.550.10">
    <property type="entry name" value="Spore Coat Polysaccharide Biosynthesis Protein SpsA, Chain A"/>
    <property type="match status" value="1"/>
</dbReference>
<gene>
    <name evidence="2" type="ORF">FHS72_003280</name>
</gene>
<name>A0A7W9BNB1_9RHOB</name>
<dbReference type="PANTHER" id="PTHR43179">
    <property type="entry name" value="RHAMNOSYLTRANSFERASE WBBL"/>
    <property type="match status" value="1"/>
</dbReference>
<dbReference type="InterPro" id="IPR029044">
    <property type="entry name" value="Nucleotide-diphossugar_trans"/>
</dbReference>
<protein>
    <recommendedName>
        <fullName evidence="1">Glycosyltransferase 2-like domain-containing protein</fullName>
    </recommendedName>
</protein>
<dbReference type="CDD" id="cd04186">
    <property type="entry name" value="GT_2_like_c"/>
    <property type="match status" value="1"/>
</dbReference>
<feature type="domain" description="Glycosyltransferase 2-like" evidence="1">
    <location>
        <begin position="10"/>
        <end position="127"/>
    </location>
</feature>
<organism evidence="2 3">
    <name type="scientific">Yoonia ponticola</name>
    <dbReference type="NCBI Taxonomy" id="1524255"/>
    <lineage>
        <taxon>Bacteria</taxon>
        <taxon>Pseudomonadati</taxon>
        <taxon>Pseudomonadota</taxon>
        <taxon>Alphaproteobacteria</taxon>
        <taxon>Rhodobacterales</taxon>
        <taxon>Paracoccaceae</taxon>
        <taxon>Yoonia</taxon>
    </lineage>
</organism>
<proteinExistence type="predicted"/>